<protein>
    <submittedName>
        <fullName evidence="4">Peptidoglycan-binding domain-containing protein</fullName>
    </submittedName>
</protein>
<evidence type="ECO:0000256" key="2">
    <source>
        <dbReference type="SAM" id="SignalP"/>
    </source>
</evidence>
<reference evidence="4 5" key="1">
    <citation type="submission" date="2023-01" db="EMBL/GenBank/DDBJ databases">
        <authorList>
            <person name="Yoon J.-W."/>
        </authorList>
    </citation>
    <scope>NUCLEOTIDE SEQUENCE [LARGE SCALE GENOMIC DNA]</scope>
    <source>
        <strain evidence="4 5">KMU-50</strain>
    </source>
</reference>
<dbReference type="EMBL" id="JAQIIO010000002">
    <property type="protein sequence ID" value="MDA5093369.1"/>
    <property type="molecule type" value="Genomic_DNA"/>
</dbReference>
<organism evidence="4 5">
    <name type="scientific">Aliiroseovarius salicola</name>
    <dbReference type="NCBI Taxonomy" id="3009082"/>
    <lineage>
        <taxon>Bacteria</taxon>
        <taxon>Pseudomonadati</taxon>
        <taxon>Pseudomonadota</taxon>
        <taxon>Alphaproteobacteria</taxon>
        <taxon>Rhodobacterales</taxon>
        <taxon>Paracoccaceae</taxon>
        <taxon>Aliiroseovarius</taxon>
    </lineage>
</organism>
<keyword evidence="2" id="KW-0732">Signal</keyword>
<gene>
    <name evidence="4" type="ORF">O2N63_04635</name>
</gene>
<feature type="domain" description="Peptidoglycan binding-like" evidence="3">
    <location>
        <begin position="118"/>
        <end position="153"/>
    </location>
</feature>
<dbReference type="Gene3D" id="1.10.101.10">
    <property type="entry name" value="PGBD-like superfamily/PGBD"/>
    <property type="match status" value="1"/>
</dbReference>
<name>A0ABT4VYP6_9RHOB</name>
<dbReference type="InterPro" id="IPR036365">
    <property type="entry name" value="PGBD-like_sf"/>
</dbReference>
<keyword evidence="5" id="KW-1185">Reference proteome</keyword>
<evidence type="ECO:0000259" key="3">
    <source>
        <dbReference type="Pfam" id="PF01471"/>
    </source>
</evidence>
<dbReference type="Proteomes" id="UP001528040">
    <property type="component" value="Unassembled WGS sequence"/>
</dbReference>
<dbReference type="PROSITE" id="PS51257">
    <property type="entry name" value="PROKAR_LIPOPROTEIN"/>
    <property type="match status" value="1"/>
</dbReference>
<comment type="caution">
    <text evidence="4">The sequence shown here is derived from an EMBL/GenBank/DDBJ whole genome shotgun (WGS) entry which is preliminary data.</text>
</comment>
<feature type="chain" id="PRO_5046036227" evidence="2">
    <location>
        <begin position="20"/>
        <end position="184"/>
    </location>
</feature>
<accession>A0ABT4VYP6</accession>
<proteinExistence type="predicted"/>
<dbReference type="SUPFAM" id="SSF47090">
    <property type="entry name" value="PGBD-like"/>
    <property type="match status" value="1"/>
</dbReference>
<feature type="region of interest" description="Disordered" evidence="1">
    <location>
        <begin position="27"/>
        <end position="55"/>
    </location>
</feature>
<sequence length="184" mass="19754">MTRLPYLLMSGLCFGLALSACTPPAPDVTKPPEGARLIPPGEGPDGGREGACYGQDTTPAAIETVTESRLVEPARFSHDGSTIIAPPRYETATRQVVTAGGQTYYFEVPCPDILTPEFISSVQRALAVRGVYRGPITGVMDAPTRMAIRAFQRPTFNSEILTLETARTLGLINYAPLPVFEPAQ</sequence>
<evidence type="ECO:0000313" key="5">
    <source>
        <dbReference type="Proteomes" id="UP001528040"/>
    </source>
</evidence>
<feature type="signal peptide" evidence="2">
    <location>
        <begin position="1"/>
        <end position="19"/>
    </location>
</feature>
<dbReference type="Pfam" id="PF01471">
    <property type="entry name" value="PG_binding_1"/>
    <property type="match status" value="1"/>
</dbReference>
<dbReference type="RefSeq" id="WP_271053065.1">
    <property type="nucleotide sequence ID" value="NZ_JAQIIO010000002.1"/>
</dbReference>
<evidence type="ECO:0000256" key="1">
    <source>
        <dbReference type="SAM" id="MobiDB-lite"/>
    </source>
</evidence>
<evidence type="ECO:0000313" key="4">
    <source>
        <dbReference type="EMBL" id="MDA5093369.1"/>
    </source>
</evidence>
<dbReference type="InterPro" id="IPR036366">
    <property type="entry name" value="PGBDSf"/>
</dbReference>
<dbReference type="InterPro" id="IPR002477">
    <property type="entry name" value="Peptidoglycan-bd-like"/>
</dbReference>